<gene>
    <name evidence="2" type="ORF">M9189_00005</name>
</gene>
<dbReference type="EMBL" id="CP098400">
    <property type="protein sequence ID" value="URW79739.1"/>
    <property type="molecule type" value="Genomic_DNA"/>
</dbReference>
<keyword evidence="1" id="KW-0812">Transmembrane</keyword>
<name>A0A9J6ZQ38_9BACT</name>
<keyword evidence="1" id="KW-1133">Transmembrane helix</keyword>
<organism evidence="2 3">
    <name type="scientific">Xiashengella succiniciproducens</name>
    <dbReference type="NCBI Taxonomy" id="2949635"/>
    <lineage>
        <taxon>Bacteria</taxon>
        <taxon>Pseudomonadati</taxon>
        <taxon>Bacteroidota</taxon>
        <taxon>Bacteroidia</taxon>
        <taxon>Marinilabiliales</taxon>
        <taxon>Marinilabiliaceae</taxon>
        <taxon>Xiashengella</taxon>
    </lineage>
</organism>
<protein>
    <submittedName>
        <fullName evidence="2">Uncharacterized protein</fullName>
    </submittedName>
</protein>
<dbReference type="AlphaFoldDB" id="A0A9J6ZQ38"/>
<keyword evidence="1" id="KW-0472">Membrane</keyword>
<dbReference type="RefSeq" id="WP_250723827.1">
    <property type="nucleotide sequence ID" value="NZ_CP098400.1"/>
</dbReference>
<reference evidence="2" key="2">
    <citation type="submission" date="2022-06" db="EMBL/GenBank/DDBJ databases">
        <title>Xiashengella guii gen. nov. sp. nov., a bacterium isolated form anaerobic digestion tank.</title>
        <authorList>
            <person name="Huang H."/>
        </authorList>
    </citation>
    <scope>NUCLEOTIDE SEQUENCE</scope>
    <source>
        <strain evidence="2">Ai-910</strain>
    </source>
</reference>
<accession>A0A9J6ZQ38</accession>
<dbReference type="Proteomes" id="UP001056426">
    <property type="component" value="Chromosome"/>
</dbReference>
<dbReference type="KEGG" id="alkq:M9189_00005"/>
<evidence type="ECO:0000313" key="2">
    <source>
        <dbReference type="EMBL" id="URW79739.1"/>
    </source>
</evidence>
<proteinExistence type="predicted"/>
<keyword evidence="3" id="KW-1185">Reference proteome</keyword>
<reference evidence="2" key="1">
    <citation type="submission" date="2022-05" db="EMBL/GenBank/DDBJ databases">
        <authorList>
            <person name="Sun X."/>
        </authorList>
    </citation>
    <scope>NUCLEOTIDE SEQUENCE</scope>
    <source>
        <strain evidence="2">Ai-910</strain>
    </source>
</reference>
<sequence>MRKITRDNYEVWLLDKMEGRLSEEEVGILNAFLLSNPDLEAEMDDSAIIFLPDYRVNYSGKEKLRKAPSPFEELSEYEYTMVNALEEGAQYPMPEEQMSENDKMEWALFKKTRLEPELVVYPAKNSLKRHRTPLWINICQVAAAVVLLLLLLNIDGLFISDSSQSDLIADKGLNSNRSESPATITEELPNMHEDTEITPAITTAEEVKQVKSPLPDQNQIQTAISEKWDTQAPKSTIDSDNTIPVEYQRAPDPGRYTDLLAVSTPDPYEQGLKLMIPQYISNSLIINESRANELASFSSPDDRPSLASSLLRRINPVSNLSFGNIYDEEGELVAINISADGFELTRRVPSWVNYLR</sequence>
<evidence type="ECO:0000256" key="1">
    <source>
        <dbReference type="SAM" id="Phobius"/>
    </source>
</evidence>
<evidence type="ECO:0000313" key="3">
    <source>
        <dbReference type="Proteomes" id="UP001056426"/>
    </source>
</evidence>
<feature type="transmembrane region" description="Helical" evidence="1">
    <location>
        <begin position="134"/>
        <end position="154"/>
    </location>
</feature>